<dbReference type="Pfam" id="PF09551">
    <property type="entry name" value="Spore_II_R"/>
    <property type="match status" value="1"/>
</dbReference>
<dbReference type="InterPro" id="IPR014202">
    <property type="entry name" value="Spore_II_R"/>
</dbReference>
<gene>
    <name evidence="2" type="primary">spoIIR</name>
    <name evidence="2" type="ORF">GCM10011571_03060</name>
</gene>
<evidence type="ECO:0000313" key="2">
    <source>
        <dbReference type="EMBL" id="GGE05364.1"/>
    </source>
</evidence>
<protein>
    <submittedName>
        <fullName evidence="2">Stage II sporulation protein R</fullName>
    </submittedName>
</protein>
<dbReference type="AlphaFoldDB" id="A0A8J2Y8K4"/>
<feature type="region of interest" description="Disordered" evidence="1">
    <location>
        <begin position="198"/>
        <end position="219"/>
    </location>
</feature>
<evidence type="ECO:0000256" key="1">
    <source>
        <dbReference type="SAM" id="MobiDB-lite"/>
    </source>
</evidence>
<reference evidence="2" key="1">
    <citation type="journal article" date="2014" name="Int. J. Syst. Evol. Microbiol.">
        <title>Complete genome sequence of Corynebacterium casei LMG S-19264T (=DSM 44701T), isolated from a smear-ripened cheese.</title>
        <authorList>
            <consortium name="US DOE Joint Genome Institute (JGI-PGF)"/>
            <person name="Walter F."/>
            <person name="Albersmeier A."/>
            <person name="Kalinowski J."/>
            <person name="Ruckert C."/>
        </authorList>
    </citation>
    <scope>NUCLEOTIDE SEQUENCE</scope>
    <source>
        <strain evidence="2">CGMCC 1.15179</strain>
    </source>
</reference>
<name>A0A8J2Y8K4_9BACL</name>
<dbReference type="Proteomes" id="UP000625210">
    <property type="component" value="Unassembled WGS sequence"/>
</dbReference>
<keyword evidence="3" id="KW-1185">Reference proteome</keyword>
<organism evidence="2 3">
    <name type="scientific">Marinithermofilum abyssi</name>
    <dbReference type="NCBI Taxonomy" id="1571185"/>
    <lineage>
        <taxon>Bacteria</taxon>
        <taxon>Bacillati</taxon>
        <taxon>Bacillota</taxon>
        <taxon>Bacilli</taxon>
        <taxon>Bacillales</taxon>
        <taxon>Thermoactinomycetaceae</taxon>
        <taxon>Marinithermofilum</taxon>
    </lineage>
</organism>
<reference evidence="2" key="2">
    <citation type="submission" date="2020-09" db="EMBL/GenBank/DDBJ databases">
        <authorList>
            <person name="Sun Q."/>
            <person name="Zhou Y."/>
        </authorList>
    </citation>
    <scope>NUCLEOTIDE SEQUENCE</scope>
    <source>
        <strain evidence="2">CGMCC 1.15179</strain>
    </source>
</reference>
<dbReference type="RefSeq" id="WP_229751725.1">
    <property type="nucleotide sequence ID" value="NZ_BMHQ01000001.1"/>
</dbReference>
<evidence type="ECO:0000313" key="3">
    <source>
        <dbReference type="Proteomes" id="UP000625210"/>
    </source>
</evidence>
<comment type="caution">
    <text evidence="2">The sequence shown here is derived from an EMBL/GenBank/DDBJ whole genome shotgun (WGS) entry which is preliminary data.</text>
</comment>
<proteinExistence type="predicted"/>
<dbReference type="NCBIfam" id="TIGR02837">
    <property type="entry name" value="spore_II_R"/>
    <property type="match status" value="1"/>
</dbReference>
<dbReference type="EMBL" id="BMHQ01000001">
    <property type="protein sequence ID" value="GGE05364.1"/>
    <property type="molecule type" value="Genomic_DNA"/>
</dbReference>
<accession>A0A8J2Y8K4</accession>
<sequence length="242" mass="26975">MGLRTYIFFIAAAIGLSGFMTMVNGTSSFGGDTMVTAASSPAAADEKIPDQAIRLRILANSDHVKDQWLKRKVRDAVLDEMGSWAHRPANIHEARRHVRSHLPEFEKIAKKTIRSHGYDYRVQVKFGKVPFPTKLYGNRVYPAGEYEALLITIGEGKGDNWWCVLFPPLCFVDMSNSDAVSAKGREQSAPTQTAALNQAMAAPAGEKPETSLKPTQPQQQNQMKVRFFFLDSLEDFFSELFG</sequence>